<feature type="transmembrane region" description="Helical" evidence="2">
    <location>
        <begin position="393"/>
        <end position="415"/>
    </location>
</feature>
<keyword evidence="2" id="KW-1133">Transmembrane helix</keyword>
<feature type="transmembrane region" description="Helical" evidence="2">
    <location>
        <begin position="266"/>
        <end position="286"/>
    </location>
</feature>
<organism evidence="3 4">
    <name type="scientific">Gemmata massiliana</name>
    <dbReference type="NCBI Taxonomy" id="1210884"/>
    <lineage>
        <taxon>Bacteria</taxon>
        <taxon>Pseudomonadati</taxon>
        <taxon>Planctomycetota</taxon>
        <taxon>Planctomycetia</taxon>
        <taxon>Gemmatales</taxon>
        <taxon>Gemmataceae</taxon>
        <taxon>Gemmata</taxon>
    </lineage>
</organism>
<dbReference type="Proteomes" id="UP000464178">
    <property type="component" value="Chromosome"/>
</dbReference>
<dbReference type="KEGG" id="gms:SOIL9_77570"/>
<feature type="transmembrane region" description="Helical" evidence="2">
    <location>
        <begin position="82"/>
        <end position="102"/>
    </location>
</feature>
<sequence>MGNDRWRQSRSATRDNASDEDLWDEKQTPEPVKGVEIPLSKTAAALILAGCVVLFIGGLWATSNWWSGLRGDPGSKREDARLITLGIGVGSLGGSVYFAYLLTRAIRVGRRIVIARDRIQVVEGRGAFATVQIQVPYENIASLKAEMIGLGMSHLRIYLHTADHPSTVLPDSKIETDHRAKSCYYELSGSYVEPMDRILAAIKEAQQKWQEPAEVPSHSLSRPKATRSSEPPVLIEAEIVETEEEGAREPKRYKVKRFTLGGRGSSTGLLAAAAVGAVTAVILSVVCAFVGSFFWLLLIFPVVHGVLVGIVPGLVGRITKADYPVQLALIGAASGAFSVLGVHYLDYLGSSINPGAPTGGFWEFMRFRAEEGVRIGKVFQGGNRTNLGFTGSVVYWCVELLFTVAAAAGAAQAWVQEPLCRECLAWKKKRELGPYKIDLGTAIKAAAAGCPATMVSPRAGDDTVTIEIFTCPNCAEDGIDVRVFGTRTEKDQTARAASVFVTYPESAQQEFDDLRRACRHKKSKAT</sequence>
<evidence type="ECO:0000256" key="1">
    <source>
        <dbReference type="SAM" id="MobiDB-lite"/>
    </source>
</evidence>
<dbReference type="EMBL" id="LR593886">
    <property type="protein sequence ID" value="VTS01714.1"/>
    <property type="molecule type" value="Genomic_DNA"/>
</dbReference>
<feature type="transmembrane region" description="Helical" evidence="2">
    <location>
        <begin position="292"/>
        <end position="315"/>
    </location>
</feature>
<name>A0A6P2DLM1_9BACT</name>
<evidence type="ECO:0000256" key="2">
    <source>
        <dbReference type="SAM" id="Phobius"/>
    </source>
</evidence>
<feature type="region of interest" description="Disordered" evidence="1">
    <location>
        <begin position="1"/>
        <end position="27"/>
    </location>
</feature>
<keyword evidence="4" id="KW-1185">Reference proteome</keyword>
<evidence type="ECO:0000313" key="4">
    <source>
        <dbReference type="Proteomes" id="UP000464178"/>
    </source>
</evidence>
<proteinExistence type="predicted"/>
<feature type="compositionally biased region" description="Basic and acidic residues" evidence="1">
    <location>
        <begin position="1"/>
        <end position="17"/>
    </location>
</feature>
<feature type="transmembrane region" description="Helical" evidence="2">
    <location>
        <begin position="43"/>
        <end position="62"/>
    </location>
</feature>
<feature type="transmembrane region" description="Helical" evidence="2">
    <location>
        <begin position="327"/>
        <end position="345"/>
    </location>
</feature>
<reference evidence="3 4" key="1">
    <citation type="submission" date="2019-05" db="EMBL/GenBank/DDBJ databases">
        <authorList>
            <consortium name="Science for Life Laboratories"/>
        </authorList>
    </citation>
    <scope>NUCLEOTIDE SEQUENCE [LARGE SCALE GENOMIC DNA]</scope>
    <source>
        <strain evidence="3">Soil9</strain>
    </source>
</reference>
<keyword evidence="2" id="KW-0812">Transmembrane</keyword>
<accession>A0A6P2DLM1</accession>
<protein>
    <submittedName>
        <fullName evidence="3">Uncharacterized protein</fullName>
    </submittedName>
</protein>
<gene>
    <name evidence="3" type="ORF">SOIL9_77570</name>
</gene>
<keyword evidence="2" id="KW-0472">Membrane</keyword>
<evidence type="ECO:0000313" key="3">
    <source>
        <dbReference type="EMBL" id="VTS01714.1"/>
    </source>
</evidence>
<dbReference type="AlphaFoldDB" id="A0A6P2DLM1"/>